<name>A0A6H3FBB2_9BACT</name>
<keyword evidence="4" id="KW-1185">Reference proteome</keyword>
<evidence type="ECO:0000313" key="3">
    <source>
        <dbReference type="EMBL" id="TBH79705.1"/>
    </source>
</evidence>
<dbReference type="InterPro" id="IPR009739">
    <property type="entry name" value="LprI-like_N"/>
</dbReference>
<sequence length="206" mass="21628">MSLSRGPLVVRTLPVVALLLLYAVAASAVAERSPVQAALEDAAAQRVGPPQADQASPSAIVAGAAPEVGNTPAAPAVAAPPPAAEESGPEAQRGQDSLFSPAYQSCMDDAAGVTTAMQTCMETEQTRLERYVAILRQRLMQALPQERAAALGKALEAWESLRQNGSVAMYAPEGGSLSPLMASLWYLEQTARTARWLEGLTENLDQ</sequence>
<dbReference type="EMBL" id="SIXC01000007">
    <property type="protein sequence ID" value="TBH79705.1"/>
    <property type="molecule type" value="Genomic_DNA"/>
</dbReference>
<evidence type="ECO:0000259" key="2">
    <source>
        <dbReference type="Pfam" id="PF07007"/>
    </source>
</evidence>
<dbReference type="Pfam" id="PF07007">
    <property type="entry name" value="LprI"/>
    <property type="match status" value="1"/>
</dbReference>
<proteinExistence type="predicted"/>
<evidence type="ECO:0000256" key="1">
    <source>
        <dbReference type="SAM" id="MobiDB-lite"/>
    </source>
</evidence>
<dbReference type="AlphaFoldDB" id="A0A6H3FBB2"/>
<feature type="domain" description="Lysozyme inhibitor LprI-like N-terminal" evidence="2">
    <location>
        <begin position="106"/>
        <end position="197"/>
    </location>
</feature>
<dbReference type="Proteomes" id="UP000292919">
    <property type="component" value="Unassembled WGS sequence"/>
</dbReference>
<organism evidence="3 4">
    <name type="scientific">Desulfovibrio legallii</name>
    <dbReference type="NCBI Taxonomy" id="571438"/>
    <lineage>
        <taxon>Bacteria</taxon>
        <taxon>Pseudomonadati</taxon>
        <taxon>Thermodesulfobacteriota</taxon>
        <taxon>Desulfovibrionia</taxon>
        <taxon>Desulfovibrionales</taxon>
        <taxon>Desulfovibrionaceae</taxon>
        <taxon>Desulfovibrio</taxon>
    </lineage>
</organism>
<reference evidence="3 4" key="1">
    <citation type="submission" date="2018-12" db="EMBL/GenBank/DDBJ databases">
        <title>First genome draft of Desulfovibrio legallis sp. nov.</title>
        <authorList>
            <person name="Ben Dhia O."/>
            <person name="Najjari A."/>
            <person name="Ferjani R."/>
            <person name="Fhoula I."/>
            <person name="Fardeau M.-L."/>
            <person name="Boudabbous A."/>
            <person name="Ouzari H.I."/>
        </authorList>
    </citation>
    <scope>NUCLEOTIDE SEQUENCE [LARGE SCALE GENOMIC DNA]</scope>
    <source>
        <strain evidence="3 4">H1T</strain>
    </source>
</reference>
<comment type="caution">
    <text evidence="3">The sequence shown here is derived from an EMBL/GenBank/DDBJ whole genome shotgun (WGS) entry which is preliminary data.</text>
</comment>
<gene>
    <name evidence="3" type="ORF">EB812_07300</name>
</gene>
<dbReference type="RefSeq" id="WP_130957989.1">
    <property type="nucleotide sequence ID" value="NZ_DBFBQU010000217.1"/>
</dbReference>
<protein>
    <recommendedName>
        <fullName evidence="2">Lysozyme inhibitor LprI-like N-terminal domain-containing protein</fullName>
    </recommendedName>
</protein>
<evidence type="ECO:0000313" key="4">
    <source>
        <dbReference type="Proteomes" id="UP000292919"/>
    </source>
</evidence>
<accession>A0A6H3FBB2</accession>
<feature type="region of interest" description="Disordered" evidence="1">
    <location>
        <begin position="71"/>
        <end position="95"/>
    </location>
</feature>